<name>A0ABS7FVT5_9ACTN</name>
<organism evidence="6 7">
    <name type="scientific">Actinomadura parmotrematis</name>
    <dbReference type="NCBI Taxonomy" id="2864039"/>
    <lineage>
        <taxon>Bacteria</taxon>
        <taxon>Bacillati</taxon>
        <taxon>Actinomycetota</taxon>
        <taxon>Actinomycetes</taxon>
        <taxon>Streptosporangiales</taxon>
        <taxon>Thermomonosporaceae</taxon>
        <taxon>Actinomadura</taxon>
    </lineage>
</organism>
<sequence length="215" mass="21861">MMDGFFKRYAMPLTFLGVFAAVAVVQVHVLSAADRDAMIGWASTNLANLAVRPVGTLVASAFVAEGAQPILLVFGAIGLFPVARRFGTVPSVVLVAAAHVVGTLVSEGVALARLELGLLSSSIRTIPDVGPSYVLSAALVAAILYGPGRLPRLLAAGGLAALVPVLFEGLDRLEVAAVGHLVAMVTGGLVGGLLARRQRRRGGGVPPLAAAPATV</sequence>
<evidence type="ECO:0000313" key="6">
    <source>
        <dbReference type="EMBL" id="MBW8484391.1"/>
    </source>
</evidence>
<reference evidence="6 7" key="1">
    <citation type="submission" date="2021-07" db="EMBL/GenBank/DDBJ databases">
        <title>Actinomadura sp. PM05-2 isolated from lichen.</title>
        <authorList>
            <person name="Somphong A."/>
            <person name="Phongsopitanun W."/>
            <person name="Tanasupawat S."/>
            <person name="Peongsungnone V."/>
        </authorList>
    </citation>
    <scope>NUCLEOTIDE SEQUENCE [LARGE SCALE GENOMIC DNA]</scope>
    <source>
        <strain evidence="6 7">PM05-2</strain>
    </source>
</reference>
<feature type="transmembrane region" description="Helical" evidence="5">
    <location>
        <begin position="92"/>
        <end position="110"/>
    </location>
</feature>
<evidence type="ECO:0000256" key="2">
    <source>
        <dbReference type="ARBA" id="ARBA00022692"/>
    </source>
</evidence>
<feature type="transmembrane region" description="Helical" evidence="5">
    <location>
        <begin position="130"/>
        <end position="146"/>
    </location>
</feature>
<dbReference type="SUPFAM" id="SSF144091">
    <property type="entry name" value="Rhomboid-like"/>
    <property type="match status" value="1"/>
</dbReference>
<proteinExistence type="predicted"/>
<feature type="transmembrane region" description="Helical" evidence="5">
    <location>
        <begin position="176"/>
        <end position="195"/>
    </location>
</feature>
<protein>
    <recommendedName>
        <fullName evidence="8">Rhomboid family intramembrane serine protease</fullName>
    </recommendedName>
</protein>
<evidence type="ECO:0008006" key="8">
    <source>
        <dbReference type="Google" id="ProtNLM"/>
    </source>
</evidence>
<evidence type="ECO:0000256" key="3">
    <source>
        <dbReference type="ARBA" id="ARBA00022989"/>
    </source>
</evidence>
<evidence type="ECO:0000256" key="5">
    <source>
        <dbReference type="SAM" id="Phobius"/>
    </source>
</evidence>
<dbReference type="Proteomes" id="UP000774570">
    <property type="component" value="Unassembled WGS sequence"/>
</dbReference>
<keyword evidence="3 5" id="KW-1133">Transmembrane helix</keyword>
<comment type="subcellular location">
    <subcellularLocation>
        <location evidence="1">Membrane</location>
        <topology evidence="1">Multi-pass membrane protein</topology>
    </subcellularLocation>
</comment>
<dbReference type="EMBL" id="JAIBOA010000011">
    <property type="protein sequence ID" value="MBW8484391.1"/>
    <property type="molecule type" value="Genomic_DNA"/>
</dbReference>
<comment type="caution">
    <text evidence="6">The sequence shown here is derived from an EMBL/GenBank/DDBJ whole genome shotgun (WGS) entry which is preliminary data.</text>
</comment>
<dbReference type="InterPro" id="IPR035952">
    <property type="entry name" value="Rhomboid-like_sf"/>
</dbReference>
<dbReference type="InterPro" id="IPR046862">
    <property type="entry name" value="Rhomboid_2"/>
</dbReference>
<evidence type="ECO:0000313" key="7">
    <source>
        <dbReference type="Proteomes" id="UP000774570"/>
    </source>
</evidence>
<evidence type="ECO:0000256" key="1">
    <source>
        <dbReference type="ARBA" id="ARBA00004141"/>
    </source>
</evidence>
<accession>A0ABS7FVT5</accession>
<feature type="transmembrane region" description="Helical" evidence="5">
    <location>
        <begin position="153"/>
        <end position="170"/>
    </location>
</feature>
<evidence type="ECO:0000256" key="4">
    <source>
        <dbReference type="ARBA" id="ARBA00023136"/>
    </source>
</evidence>
<keyword evidence="7" id="KW-1185">Reference proteome</keyword>
<feature type="transmembrane region" description="Helical" evidence="5">
    <location>
        <begin position="56"/>
        <end position="80"/>
    </location>
</feature>
<keyword evidence="4 5" id="KW-0472">Membrane</keyword>
<gene>
    <name evidence="6" type="ORF">K1Y72_18555</name>
</gene>
<dbReference type="RefSeq" id="WP_220167621.1">
    <property type="nucleotide sequence ID" value="NZ_JAIBOA010000011.1"/>
</dbReference>
<keyword evidence="2 5" id="KW-0812">Transmembrane</keyword>
<dbReference type="Pfam" id="PF20401">
    <property type="entry name" value="Rhomboid_2"/>
    <property type="match status" value="1"/>
</dbReference>